<dbReference type="Proteomes" id="UP001060215">
    <property type="component" value="Chromosome 1"/>
</dbReference>
<name>A0ACC0IZF5_9ERIC</name>
<keyword evidence="2" id="KW-1185">Reference proteome</keyword>
<reference evidence="1 2" key="1">
    <citation type="journal article" date="2022" name="Plant J.">
        <title>Chromosome-level genome of Camellia lanceoleosa provides a valuable resource for understanding genome evolution and self-incompatibility.</title>
        <authorList>
            <person name="Gong W."/>
            <person name="Xiao S."/>
            <person name="Wang L."/>
            <person name="Liao Z."/>
            <person name="Chang Y."/>
            <person name="Mo W."/>
            <person name="Hu G."/>
            <person name="Li W."/>
            <person name="Zhao G."/>
            <person name="Zhu H."/>
            <person name="Hu X."/>
            <person name="Ji K."/>
            <person name="Xiang X."/>
            <person name="Song Q."/>
            <person name="Yuan D."/>
            <person name="Jin S."/>
            <person name="Zhang L."/>
        </authorList>
    </citation>
    <scope>NUCLEOTIDE SEQUENCE [LARGE SCALE GENOMIC DNA]</scope>
    <source>
        <strain evidence="1">SQ_2022a</strain>
    </source>
</reference>
<gene>
    <name evidence="1" type="ORF">LOK49_LG01G03175</name>
</gene>
<evidence type="ECO:0000313" key="1">
    <source>
        <dbReference type="EMBL" id="KAI8029919.1"/>
    </source>
</evidence>
<protein>
    <submittedName>
        <fullName evidence="1">Peptidyl-prolyl cis-trans isomerase CYP65</fullName>
    </submittedName>
</protein>
<proteinExistence type="predicted"/>
<evidence type="ECO:0000313" key="2">
    <source>
        <dbReference type="Proteomes" id="UP001060215"/>
    </source>
</evidence>
<dbReference type="EMBL" id="CM045758">
    <property type="protein sequence ID" value="KAI8029919.1"/>
    <property type="molecule type" value="Genomic_DNA"/>
</dbReference>
<sequence length="264" mass="30333">MKDKRMASREDYFNCSEKWQMDCKAIKQLNIKTKNWREFLTDETIIREDLITIQVNSRFGIILMHLMARWVLVDFDHVKNSLKLDDEELMKMSSNQTYNINVSGDIKQMLNELGIEKGKEIALHRGGGNKAQKSTNIHVTVFFTIVSLQEEENEQVKAKDEKNVGDEENFSFNPFDFRLIETLSFLFFFLLENNHIFSFATFQDKIGSWYSNVGKGASESGSVGGGVGKYLKVRNVQAESAAADWYAGNCYSKEKEIRCSNRGI</sequence>
<keyword evidence="1" id="KW-0413">Isomerase</keyword>
<organism evidence="1 2">
    <name type="scientific">Camellia lanceoleosa</name>
    <dbReference type="NCBI Taxonomy" id="1840588"/>
    <lineage>
        <taxon>Eukaryota</taxon>
        <taxon>Viridiplantae</taxon>
        <taxon>Streptophyta</taxon>
        <taxon>Embryophyta</taxon>
        <taxon>Tracheophyta</taxon>
        <taxon>Spermatophyta</taxon>
        <taxon>Magnoliopsida</taxon>
        <taxon>eudicotyledons</taxon>
        <taxon>Gunneridae</taxon>
        <taxon>Pentapetalae</taxon>
        <taxon>asterids</taxon>
        <taxon>Ericales</taxon>
        <taxon>Theaceae</taxon>
        <taxon>Camellia</taxon>
    </lineage>
</organism>
<accession>A0ACC0IZF5</accession>
<comment type="caution">
    <text evidence="1">The sequence shown here is derived from an EMBL/GenBank/DDBJ whole genome shotgun (WGS) entry which is preliminary data.</text>
</comment>